<comment type="similarity">
    <text evidence="6">Belongs to the RbsD / FucU family. RbsD subfamily.</text>
</comment>
<evidence type="ECO:0000256" key="1">
    <source>
        <dbReference type="ARBA" id="ARBA00000223"/>
    </source>
</evidence>
<dbReference type="InterPro" id="IPR007721">
    <property type="entry name" value="RbsD_FucU"/>
</dbReference>
<keyword evidence="3 6" id="KW-0963">Cytoplasm</keyword>
<evidence type="ECO:0000256" key="4">
    <source>
        <dbReference type="ARBA" id="ARBA00023235"/>
    </source>
</evidence>
<dbReference type="NCBIfam" id="NF008761">
    <property type="entry name" value="PRK11797.1"/>
    <property type="match status" value="1"/>
</dbReference>
<comment type="subunit">
    <text evidence="6">Homodecamer.</text>
</comment>
<dbReference type="Pfam" id="PF05025">
    <property type="entry name" value="RbsD_FucU"/>
    <property type="match status" value="1"/>
</dbReference>
<feature type="binding site" evidence="6">
    <location>
        <position position="28"/>
    </location>
    <ligand>
        <name>substrate</name>
    </ligand>
</feature>
<dbReference type="HAMAP" id="MF_01661">
    <property type="entry name" value="D_rib_pyranase"/>
    <property type="match status" value="1"/>
</dbReference>
<accession>A0ABS2N799</accession>
<dbReference type="EC" id="5.4.99.62" evidence="2 6"/>
<keyword evidence="8" id="KW-1185">Reference proteome</keyword>
<gene>
    <name evidence="6" type="primary">rbsD</name>
    <name evidence="7" type="ORF">JOC86_000268</name>
</gene>
<dbReference type="SUPFAM" id="SSF102546">
    <property type="entry name" value="RbsD-like"/>
    <property type="match status" value="1"/>
</dbReference>
<dbReference type="PANTHER" id="PTHR37831">
    <property type="entry name" value="D-RIBOSE PYRANASE"/>
    <property type="match status" value="1"/>
</dbReference>
<protein>
    <recommendedName>
        <fullName evidence="2 6">D-ribose pyranase</fullName>
        <ecNumber evidence="2 6">5.4.99.62</ecNumber>
    </recommendedName>
</protein>
<dbReference type="Proteomes" id="UP001646157">
    <property type="component" value="Unassembled WGS sequence"/>
</dbReference>
<comment type="subcellular location">
    <subcellularLocation>
        <location evidence="6">Cytoplasm</location>
    </subcellularLocation>
</comment>
<organism evidence="7 8">
    <name type="scientific">Rossellomorea pakistanensis</name>
    <dbReference type="NCBI Taxonomy" id="992288"/>
    <lineage>
        <taxon>Bacteria</taxon>
        <taxon>Bacillati</taxon>
        <taxon>Bacillota</taxon>
        <taxon>Bacilli</taxon>
        <taxon>Bacillales</taxon>
        <taxon>Bacillaceae</taxon>
        <taxon>Rossellomorea</taxon>
    </lineage>
</organism>
<keyword evidence="5 6" id="KW-0119">Carbohydrate metabolism</keyword>
<sequence>MKKHGMLNSHISKVLTDLGHTDTIVIGDAGLPVPVGFPKIDLSVSLGLPSFQDVLKAVTDDMIVEKVTLANEIQTNNPETHLFLKIHFKNQSLDYISHEMFKEQIKKAKVMIRTGEATPYSNCILHAGVIF</sequence>
<reference evidence="7 8" key="1">
    <citation type="submission" date="2021-01" db="EMBL/GenBank/DDBJ databases">
        <title>Genomic Encyclopedia of Type Strains, Phase IV (KMG-IV): sequencing the most valuable type-strain genomes for metagenomic binning, comparative biology and taxonomic classification.</title>
        <authorList>
            <person name="Goeker M."/>
        </authorList>
    </citation>
    <scope>NUCLEOTIDE SEQUENCE [LARGE SCALE GENOMIC DNA]</scope>
    <source>
        <strain evidence="7 8">DSM 24834</strain>
    </source>
</reference>
<dbReference type="Gene3D" id="3.40.1650.10">
    <property type="entry name" value="RbsD-like domain"/>
    <property type="match status" value="1"/>
</dbReference>
<evidence type="ECO:0000256" key="2">
    <source>
        <dbReference type="ARBA" id="ARBA00012862"/>
    </source>
</evidence>
<dbReference type="PANTHER" id="PTHR37831:SF1">
    <property type="entry name" value="D-RIBOSE PYRANASE"/>
    <property type="match status" value="1"/>
</dbReference>
<feature type="binding site" evidence="6">
    <location>
        <begin position="120"/>
        <end position="122"/>
    </location>
    <ligand>
        <name>substrate</name>
    </ligand>
</feature>
<proteinExistence type="inferred from homology"/>
<feature type="active site" description="Proton donor" evidence="6">
    <location>
        <position position="20"/>
    </location>
</feature>
<evidence type="ECO:0000256" key="5">
    <source>
        <dbReference type="ARBA" id="ARBA00023277"/>
    </source>
</evidence>
<evidence type="ECO:0000313" key="7">
    <source>
        <dbReference type="EMBL" id="MBM7583731.1"/>
    </source>
</evidence>
<dbReference type="InterPro" id="IPR023750">
    <property type="entry name" value="RbsD-like_sf"/>
</dbReference>
<dbReference type="InterPro" id="IPR023064">
    <property type="entry name" value="D-ribose_pyranase"/>
</dbReference>
<name>A0ABS2N799_9BACI</name>
<keyword evidence="4 6" id="KW-0413">Isomerase</keyword>
<comment type="pathway">
    <text evidence="6">Carbohydrate metabolism; D-ribose degradation; D-ribose 5-phosphate from beta-D-ribopyranose: step 1/2.</text>
</comment>
<dbReference type="GO" id="GO:0062193">
    <property type="term" value="F:D-ribose pyranase activity"/>
    <property type="evidence" value="ECO:0007669"/>
    <property type="project" value="UniProtKB-EC"/>
</dbReference>
<evidence type="ECO:0000256" key="6">
    <source>
        <dbReference type="HAMAP-Rule" id="MF_01661"/>
    </source>
</evidence>
<comment type="function">
    <text evidence="6">Catalyzes the interconversion of beta-pyran and beta-furan forms of D-ribose.</text>
</comment>
<dbReference type="RefSeq" id="WP_205167974.1">
    <property type="nucleotide sequence ID" value="NZ_JAFBDZ010000001.1"/>
</dbReference>
<comment type="caution">
    <text evidence="7">The sequence shown here is derived from an EMBL/GenBank/DDBJ whole genome shotgun (WGS) entry which is preliminary data.</text>
</comment>
<evidence type="ECO:0000256" key="3">
    <source>
        <dbReference type="ARBA" id="ARBA00022490"/>
    </source>
</evidence>
<dbReference type="EMBL" id="JAFBDZ010000001">
    <property type="protein sequence ID" value="MBM7583731.1"/>
    <property type="molecule type" value="Genomic_DNA"/>
</dbReference>
<comment type="catalytic activity">
    <reaction evidence="1 6">
        <text>beta-D-ribopyranose = beta-D-ribofuranose</text>
        <dbReference type="Rhea" id="RHEA:25432"/>
        <dbReference type="ChEBI" id="CHEBI:27476"/>
        <dbReference type="ChEBI" id="CHEBI:47002"/>
        <dbReference type="EC" id="5.4.99.62"/>
    </reaction>
</comment>
<evidence type="ECO:0000313" key="8">
    <source>
        <dbReference type="Proteomes" id="UP001646157"/>
    </source>
</evidence>
<feature type="binding site" evidence="6">
    <location>
        <position position="98"/>
    </location>
    <ligand>
        <name>substrate</name>
    </ligand>
</feature>